<proteinExistence type="predicted"/>
<dbReference type="Gene3D" id="3.40.630.30">
    <property type="match status" value="1"/>
</dbReference>
<organism evidence="2 3">
    <name type="scientific">Haloplasma contractile SSD-17B</name>
    <dbReference type="NCBI Taxonomy" id="1033810"/>
    <lineage>
        <taxon>Bacteria</taxon>
        <taxon>Bacillati</taxon>
        <taxon>Mycoplasmatota</taxon>
        <taxon>Mollicutes</taxon>
        <taxon>Haloplasmatales</taxon>
        <taxon>Haloplasmataceae</taxon>
        <taxon>Haloplasma</taxon>
    </lineage>
</organism>
<dbReference type="SUPFAM" id="SSF55729">
    <property type="entry name" value="Acyl-CoA N-acyltransferases (Nat)"/>
    <property type="match status" value="1"/>
</dbReference>
<dbReference type="PROSITE" id="PS51186">
    <property type="entry name" value="GNAT"/>
    <property type="match status" value="1"/>
</dbReference>
<comment type="caution">
    <text evidence="2">The sequence shown here is derived from an EMBL/GenBank/DDBJ whole genome shotgun (WGS) entry which is preliminary data.</text>
</comment>
<evidence type="ECO:0000313" key="3">
    <source>
        <dbReference type="Proteomes" id="UP000005707"/>
    </source>
</evidence>
<keyword evidence="3" id="KW-1185">Reference proteome</keyword>
<dbReference type="InterPro" id="IPR016181">
    <property type="entry name" value="Acyl_CoA_acyltransferase"/>
</dbReference>
<dbReference type="Pfam" id="PF00583">
    <property type="entry name" value="Acetyltransf_1"/>
    <property type="match status" value="1"/>
</dbReference>
<dbReference type="GO" id="GO:0016747">
    <property type="term" value="F:acyltransferase activity, transferring groups other than amino-acyl groups"/>
    <property type="evidence" value="ECO:0007669"/>
    <property type="project" value="InterPro"/>
</dbReference>
<dbReference type="Proteomes" id="UP000005707">
    <property type="component" value="Unassembled WGS sequence"/>
</dbReference>
<reference evidence="2 3" key="2">
    <citation type="journal article" date="2013" name="PLoS ONE">
        <title>INDIGO - INtegrated Data Warehouse of MIcrobial GenOmes with Examples from the Red Sea Extremophiles.</title>
        <authorList>
            <person name="Alam I."/>
            <person name="Antunes A."/>
            <person name="Kamau A.A."/>
            <person name="Ba Alawi W."/>
            <person name="Kalkatawi M."/>
            <person name="Stingl U."/>
            <person name="Bajic V.B."/>
        </authorList>
    </citation>
    <scope>NUCLEOTIDE SEQUENCE [LARGE SCALE GENOMIC DNA]</scope>
    <source>
        <strain evidence="2 3">SSD-17B</strain>
    </source>
</reference>
<evidence type="ECO:0000259" key="1">
    <source>
        <dbReference type="PROSITE" id="PS51186"/>
    </source>
</evidence>
<dbReference type="CDD" id="cd04301">
    <property type="entry name" value="NAT_SF"/>
    <property type="match status" value="1"/>
</dbReference>
<name>F7PV90_9MOLU</name>
<dbReference type="AlphaFoldDB" id="F7PV90"/>
<dbReference type="InterPro" id="IPR000182">
    <property type="entry name" value="GNAT_dom"/>
</dbReference>
<gene>
    <name evidence="2" type="ORF">HLPCO_001286</name>
</gene>
<dbReference type="EMBL" id="AFNU02000003">
    <property type="protein sequence ID" value="ERJ12946.1"/>
    <property type="molecule type" value="Genomic_DNA"/>
</dbReference>
<sequence length="164" mass="19396">MRTNVDLVKIGEKDKESFRQLMSEYLRELSTYTDDLKPNQDGLYEYDGFDLLLEKDALTPFFIQDNDQVVGFVILSSNEYVQEGINYCVQELYIKPEFRKNQIAKTAVNKLFMRFKGKYQVVQLIDNQLAIQFWRHVFLNLKIDYLESLKEVDGCKCYVQTFVV</sequence>
<accession>F7PV90</accession>
<dbReference type="OrthoDB" id="1902458at2"/>
<feature type="domain" description="N-acetyltransferase" evidence="1">
    <location>
        <begin position="5"/>
        <end position="158"/>
    </location>
</feature>
<dbReference type="STRING" id="1033810.HLPCO_001286"/>
<evidence type="ECO:0000313" key="2">
    <source>
        <dbReference type="EMBL" id="ERJ12946.1"/>
    </source>
</evidence>
<protein>
    <submittedName>
        <fullName evidence="2">Acetyltransferase domain protein</fullName>
    </submittedName>
</protein>
<dbReference type="InParanoid" id="F7PV90"/>
<dbReference type="RefSeq" id="WP_008825642.1">
    <property type="nucleotide sequence ID" value="NZ_AFNU02000003.1"/>
</dbReference>
<dbReference type="eggNOG" id="COG5628">
    <property type="taxonomic scope" value="Bacteria"/>
</dbReference>
<reference evidence="2 3" key="1">
    <citation type="journal article" date="2011" name="J. Bacteriol.">
        <title>Genome sequence of Haloplasma contractile, an unusual contractile bacterium from a deep-sea anoxic brine lake.</title>
        <authorList>
            <person name="Antunes A."/>
            <person name="Alam I."/>
            <person name="El Dorry H."/>
            <person name="Siam R."/>
            <person name="Robertson A."/>
            <person name="Bajic V.B."/>
            <person name="Stingl U."/>
        </authorList>
    </citation>
    <scope>NUCLEOTIDE SEQUENCE [LARGE SCALE GENOMIC DNA]</scope>
    <source>
        <strain evidence="2 3">SSD-17B</strain>
    </source>
</reference>